<evidence type="ECO:0000256" key="5">
    <source>
        <dbReference type="SAM" id="MobiDB-lite"/>
    </source>
</evidence>
<dbReference type="Proteomes" id="UP001172673">
    <property type="component" value="Unassembled WGS sequence"/>
</dbReference>
<reference evidence="6" key="1">
    <citation type="submission" date="2022-10" db="EMBL/GenBank/DDBJ databases">
        <title>Culturing micro-colonial fungi from biological soil crusts in the Mojave desert and describing Neophaeococcomyces mojavensis, and introducing the new genera and species Taxawa tesnikishii.</title>
        <authorList>
            <person name="Kurbessoian T."/>
            <person name="Stajich J.E."/>
        </authorList>
    </citation>
    <scope>NUCLEOTIDE SEQUENCE</scope>
    <source>
        <strain evidence="6">TK_41</strain>
    </source>
</reference>
<dbReference type="GO" id="GO:0003700">
    <property type="term" value="F:DNA-binding transcription factor activity"/>
    <property type="evidence" value="ECO:0007669"/>
    <property type="project" value="InterPro"/>
</dbReference>
<dbReference type="CDD" id="cd12148">
    <property type="entry name" value="fungal_TF_MHR"/>
    <property type="match status" value="1"/>
</dbReference>
<keyword evidence="2" id="KW-0479">Metal-binding</keyword>
<dbReference type="PANTHER" id="PTHR46910">
    <property type="entry name" value="TRANSCRIPTION FACTOR PDR1"/>
    <property type="match status" value="1"/>
</dbReference>
<protein>
    <submittedName>
        <fullName evidence="6">Uncharacterized protein</fullName>
    </submittedName>
</protein>
<dbReference type="AlphaFoldDB" id="A0AA38XIU8"/>
<dbReference type="EMBL" id="JAPDRK010000003">
    <property type="protein sequence ID" value="KAJ9614290.1"/>
    <property type="molecule type" value="Genomic_DNA"/>
</dbReference>
<evidence type="ECO:0000256" key="1">
    <source>
        <dbReference type="ARBA" id="ARBA00004123"/>
    </source>
</evidence>
<evidence type="ECO:0000256" key="2">
    <source>
        <dbReference type="ARBA" id="ARBA00022723"/>
    </source>
</evidence>
<dbReference type="PANTHER" id="PTHR46910:SF3">
    <property type="entry name" value="HALOTOLERANCE PROTEIN 9-RELATED"/>
    <property type="match status" value="1"/>
</dbReference>
<name>A0AA38XIU8_9EURO</name>
<sequence length="432" mass="48281">MKTIDERPHEVHDPAWPLETRASAAHLPDSQIVLDPPDQSHSQPPSTGRESMSDDAKAAALDQARLNKVYMDEMLENNAVRGKEFHASLIPKGIPDEDIGCHIPHIPESIFDDFDWFLSSIRFGRLLSKAQITLFSVSATSKSKAQYQEDLQIVRDELETWRLSIPSSFRPGERFYRAHFASSGSMMAALRTHLLYHNVAMVLCRVGLQIAGTNPDASPQDVRQIFMRSARQVIDLTGHIEVEPYAPAVLLTVIPSSAFLSLFHLVIDNPRHSETKDNVAFLEVGAGYFRRLEYVTKQEFPFSVFPKLVTVAREYMYRLEQAERPNPVIQAETIPLSQADPAPAMPVDTQTMSDPALPEVTGLQEQSRGGFGDTLYPIDGNSAFHPPALATEGFPNHTDVLLPVQENGFADFFENLLDGTYNSLYGADFTWQ</sequence>
<evidence type="ECO:0000313" key="7">
    <source>
        <dbReference type="Proteomes" id="UP001172673"/>
    </source>
</evidence>
<proteinExistence type="predicted"/>
<comment type="caution">
    <text evidence="6">The sequence shown here is derived from an EMBL/GenBank/DDBJ whole genome shotgun (WGS) entry which is preliminary data.</text>
</comment>
<accession>A0AA38XIU8</accession>
<feature type="region of interest" description="Disordered" evidence="5">
    <location>
        <begin position="26"/>
        <end position="57"/>
    </location>
</feature>
<keyword evidence="4" id="KW-0539">Nucleus</keyword>
<keyword evidence="3" id="KW-0238">DNA-binding</keyword>
<dbReference type="InterPro" id="IPR050987">
    <property type="entry name" value="AtrR-like"/>
</dbReference>
<evidence type="ECO:0000256" key="3">
    <source>
        <dbReference type="ARBA" id="ARBA00023125"/>
    </source>
</evidence>
<feature type="compositionally biased region" description="Low complexity" evidence="5">
    <location>
        <begin position="35"/>
        <end position="46"/>
    </location>
</feature>
<dbReference type="GO" id="GO:0046872">
    <property type="term" value="F:metal ion binding"/>
    <property type="evidence" value="ECO:0007669"/>
    <property type="project" value="UniProtKB-KW"/>
</dbReference>
<evidence type="ECO:0000313" key="6">
    <source>
        <dbReference type="EMBL" id="KAJ9614290.1"/>
    </source>
</evidence>
<comment type="subcellular location">
    <subcellularLocation>
        <location evidence="1">Nucleus</location>
    </subcellularLocation>
</comment>
<organism evidence="6 7">
    <name type="scientific">Cladophialophora chaetospira</name>
    <dbReference type="NCBI Taxonomy" id="386627"/>
    <lineage>
        <taxon>Eukaryota</taxon>
        <taxon>Fungi</taxon>
        <taxon>Dikarya</taxon>
        <taxon>Ascomycota</taxon>
        <taxon>Pezizomycotina</taxon>
        <taxon>Eurotiomycetes</taxon>
        <taxon>Chaetothyriomycetidae</taxon>
        <taxon>Chaetothyriales</taxon>
        <taxon>Herpotrichiellaceae</taxon>
        <taxon>Cladophialophora</taxon>
    </lineage>
</organism>
<evidence type="ECO:0000256" key="4">
    <source>
        <dbReference type="ARBA" id="ARBA00023242"/>
    </source>
</evidence>
<dbReference type="GO" id="GO:0003677">
    <property type="term" value="F:DNA binding"/>
    <property type="evidence" value="ECO:0007669"/>
    <property type="project" value="UniProtKB-KW"/>
</dbReference>
<dbReference type="GO" id="GO:0005634">
    <property type="term" value="C:nucleus"/>
    <property type="evidence" value="ECO:0007669"/>
    <property type="project" value="UniProtKB-SubCell"/>
</dbReference>
<keyword evidence="7" id="KW-1185">Reference proteome</keyword>
<gene>
    <name evidence="6" type="ORF">H2200_002426</name>
</gene>